<evidence type="ECO:0000313" key="1">
    <source>
        <dbReference type="EMBL" id="SOY58523.1"/>
    </source>
</evidence>
<sequence>MTIVKFALPCPTTPFDLSPQERYRQYTGLDVCLKAPLPSKEFHANQRHLCLSRHDAQREAFSFSQKHCASICSRGHACDGVREGNRPWQGSTP</sequence>
<organism evidence="1 2">
    <name type="scientific">Cupriavidus taiwanensis</name>
    <dbReference type="NCBI Taxonomy" id="164546"/>
    <lineage>
        <taxon>Bacteria</taxon>
        <taxon>Pseudomonadati</taxon>
        <taxon>Pseudomonadota</taxon>
        <taxon>Betaproteobacteria</taxon>
        <taxon>Burkholderiales</taxon>
        <taxon>Burkholderiaceae</taxon>
        <taxon>Cupriavidus</taxon>
    </lineage>
</organism>
<dbReference type="EMBL" id="OFSP01000031">
    <property type="protein sequence ID" value="SOY58523.1"/>
    <property type="molecule type" value="Genomic_DNA"/>
</dbReference>
<evidence type="ECO:0000313" key="2">
    <source>
        <dbReference type="Proteomes" id="UP000256297"/>
    </source>
</evidence>
<protein>
    <submittedName>
        <fullName evidence="1">Uncharacterized protein</fullName>
    </submittedName>
</protein>
<dbReference type="Proteomes" id="UP000256297">
    <property type="component" value="Chromosome CBM2589_a"/>
</dbReference>
<accession>A0A975X572</accession>
<reference evidence="1 2" key="1">
    <citation type="submission" date="2018-01" db="EMBL/GenBank/DDBJ databases">
        <authorList>
            <person name="Clerissi C."/>
        </authorList>
    </citation>
    <scope>NUCLEOTIDE SEQUENCE [LARGE SCALE GENOMIC DNA]</scope>
    <source>
        <strain evidence="1">Cupriavidus taiwanensis STM 3521</strain>
    </source>
</reference>
<proteinExistence type="predicted"/>
<gene>
    <name evidence="1" type="ORF">CBM2589_A10170</name>
</gene>
<name>A0A975X572_9BURK</name>
<dbReference type="AlphaFoldDB" id="A0A975X572"/>
<comment type="caution">
    <text evidence="1">The sequence shown here is derived from an EMBL/GenBank/DDBJ whole genome shotgun (WGS) entry which is preliminary data.</text>
</comment>